<dbReference type="InParanoid" id="F9X1X6"/>
<gene>
    <name evidence="1" type="ORF">MYCGRDRAFT_90328</name>
</gene>
<dbReference type="Proteomes" id="UP000008062">
    <property type="component" value="Chromosome 2"/>
</dbReference>
<proteinExistence type="predicted"/>
<dbReference type="EMBL" id="CM001197">
    <property type="protein sequence ID" value="EGP90796.1"/>
    <property type="molecule type" value="Genomic_DNA"/>
</dbReference>
<keyword evidence="2" id="KW-1185">Reference proteome</keyword>
<dbReference type="AlphaFoldDB" id="F9X1X6"/>
<name>F9X1X6_ZYMTI</name>
<reference evidence="1 2" key="1">
    <citation type="journal article" date="2011" name="PLoS Genet.">
        <title>Finished genome of the fungal wheat pathogen Mycosphaerella graminicola reveals dispensome structure, chromosome plasticity, and stealth pathogenesis.</title>
        <authorList>
            <person name="Goodwin S.B."/>
            <person name="Ben M'barek S."/>
            <person name="Dhillon B."/>
            <person name="Wittenberg A.H.J."/>
            <person name="Crane C.F."/>
            <person name="Hane J.K."/>
            <person name="Foster A.J."/>
            <person name="Van der Lee T.A.J."/>
            <person name="Grimwood J."/>
            <person name="Aerts A."/>
            <person name="Antoniw J."/>
            <person name="Bailey A."/>
            <person name="Bluhm B."/>
            <person name="Bowler J."/>
            <person name="Bristow J."/>
            <person name="van der Burgt A."/>
            <person name="Canto-Canche B."/>
            <person name="Churchill A.C.L."/>
            <person name="Conde-Ferraez L."/>
            <person name="Cools H.J."/>
            <person name="Coutinho P.M."/>
            <person name="Csukai M."/>
            <person name="Dehal P."/>
            <person name="De Wit P."/>
            <person name="Donzelli B."/>
            <person name="van de Geest H.C."/>
            <person name="van Ham R.C.H.J."/>
            <person name="Hammond-Kosack K.E."/>
            <person name="Henrissat B."/>
            <person name="Kilian A."/>
            <person name="Kobayashi A.K."/>
            <person name="Koopmann E."/>
            <person name="Kourmpetis Y."/>
            <person name="Kuzniar A."/>
            <person name="Lindquist E."/>
            <person name="Lombard V."/>
            <person name="Maliepaard C."/>
            <person name="Martins N."/>
            <person name="Mehrabi R."/>
            <person name="Nap J.P.H."/>
            <person name="Ponomarenko A."/>
            <person name="Rudd J.J."/>
            <person name="Salamov A."/>
            <person name="Schmutz J."/>
            <person name="Schouten H.J."/>
            <person name="Shapiro H."/>
            <person name="Stergiopoulos I."/>
            <person name="Torriani S.F.F."/>
            <person name="Tu H."/>
            <person name="de Vries R.P."/>
            <person name="Waalwijk C."/>
            <person name="Ware S.B."/>
            <person name="Wiebenga A."/>
            <person name="Zwiers L.-H."/>
            <person name="Oliver R.P."/>
            <person name="Grigoriev I.V."/>
            <person name="Kema G.H.J."/>
        </authorList>
    </citation>
    <scope>NUCLEOTIDE SEQUENCE [LARGE SCALE GENOMIC DNA]</scope>
    <source>
        <strain evidence="2">CBS 115943 / IPO323</strain>
    </source>
</reference>
<accession>F9X1X6</accession>
<evidence type="ECO:0000313" key="1">
    <source>
        <dbReference type="EMBL" id="EGP90796.1"/>
    </source>
</evidence>
<dbReference type="RefSeq" id="XP_003855820.1">
    <property type="nucleotide sequence ID" value="XM_003855772.1"/>
</dbReference>
<protein>
    <submittedName>
        <fullName evidence="1">Uncharacterized protein</fullName>
    </submittedName>
</protein>
<dbReference type="HOGENOM" id="CLU_1908333_0_0_1"/>
<organism evidence="1 2">
    <name type="scientific">Zymoseptoria tritici (strain CBS 115943 / IPO323)</name>
    <name type="common">Speckled leaf blotch fungus</name>
    <name type="synonym">Septoria tritici</name>
    <dbReference type="NCBI Taxonomy" id="336722"/>
    <lineage>
        <taxon>Eukaryota</taxon>
        <taxon>Fungi</taxon>
        <taxon>Dikarya</taxon>
        <taxon>Ascomycota</taxon>
        <taxon>Pezizomycotina</taxon>
        <taxon>Dothideomycetes</taxon>
        <taxon>Dothideomycetidae</taxon>
        <taxon>Mycosphaerellales</taxon>
        <taxon>Mycosphaerellaceae</taxon>
        <taxon>Zymoseptoria</taxon>
    </lineage>
</organism>
<sequence>MPRAIERGRLAEAVESFAGLPGVPNATVQVFTTPEGPPANVGNRKVSAVGHKAATVTEYALDRLQVLVNCRLSSGSSRTGGSGDIGRCEDVASAIPAQSGSMPHIWRSLRSMLYRGVGIKYIVGSAIHKADVW</sequence>
<evidence type="ECO:0000313" key="2">
    <source>
        <dbReference type="Proteomes" id="UP000008062"/>
    </source>
</evidence>
<dbReference type="KEGG" id="ztr:MYCGRDRAFT_90328"/>
<dbReference type="GeneID" id="13395910"/>